<evidence type="ECO:0000256" key="1">
    <source>
        <dbReference type="SAM" id="Phobius"/>
    </source>
</evidence>
<keyword evidence="1" id="KW-1133">Transmembrane helix</keyword>
<reference evidence="2 3" key="1">
    <citation type="journal article" date="2015" name="Parasitol. Res.">
        <title>Viruses in close associations with free-living amoebae.</title>
        <authorList>
            <person name="Scheid P."/>
        </authorList>
    </citation>
    <scope>NUCLEOTIDE SEQUENCE [LARGE SCALE GENOMIC DNA]</scope>
    <source>
        <strain evidence="2">KlaHel</strain>
    </source>
</reference>
<organism evidence="2 3">
    <name type="scientific">Pandoravirus inopinatum</name>
    <dbReference type="NCBI Taxonomy" id="1605721"/>
    <lineage>
        <taxon>Viruses</taxon>
        <taxon>Pandoravirus</taxon>
    </lineage>
</organism>
<proteinExistence type="predicted"/>
<accession>A0A0B5IXL3</accession>
<dbReference type="GeneID" id="23462435"/>
<sequence>MLRRCPGCRCCQIFGACSRVVGDDMIRLFFIGQFVVISNVADIVVADIMIVLDRSVIGPTRVVIVIAGIIRLIGIVVVQHVVIVCGVCNGRGGRIVTIGLFLGDRLQSRVHTNTQRLFFLIVSDLLKTIQQFAGQTKHKKQLKRRARTL</sequence>
<feature type="transmembrane region" description="Helical" evidence="1">
    <location>
        <begin position="62"/>
        <end position="82"/>
    </location>
</feature>
<evidence type="ECO:0000313" key="3">
    <source>
        <dbReference type="Proteomes" id="UP000202511"/>
    </source>
</evidence>
<keyword evidence="1" id="KW-0812">Transmembrane</keyword>
<evidence type="ECO:0000313" key="2">
    <source>
        <dbReference type="EMBL" id="AJF97518.1"/>
    </source>
</evidence>
<protein>
    <submittedName>
        <fullName evidence="2">Uncharacterized protein</fullName>
    </submittedName>
</protein>
<name>A0A0B5IXL3_9VIRU</name>
<keyword evidence="1" id="KW-0472">Membrane</keyword>
<dbReference type="EMBL" id="KP136319">
    <property type="protein sequence ID" value="AJF97518.1"/>
    <property type="molecule type" value="Genomic_DNA"/>
</dbReference>
<dbReference type="RefSeq" id="YP_009119753.1">
    <property type="nucleotide sequence ID" value="NC_026440.1"/>
</dbReference>
<dbReference type="KEGG" id="vg:23462435"/>
<dbReference type="Proteomes" id="UP000202511">
    <property type="component" value="Segment"/>
</dbReference>
<feature type="transmembrane region" description="Helical" evidence="1">
    <location>
        <begin position="28"/>
        <end position="50"/>
    </location>
</feature>